<dbReference type="Proteomes" id="UP000326877">
    <property type="component" value="Unassembled WGS sequence"/>
</dbReference>
<accession>A0A5N7CC56</accession>
<feature type="transmembrane region" description="Helical" evidence="1">
    <location>
        <begin position="92"/>
        <end position="114"/>
    </location>
</feature>
<dbReference type="AlphaFoldDB" id="A0A5N7CC56"/>
<feature type="transmembrane region" description="Helical" evidence="1">
    <location>
        <begin position="155"/>
        <end position="177"/>
    </location>
</feature>
<evidence type="ECO:0008006" key="3">
    <source>
        <dbReference type="Google" id="ProtNLM"/>
    </source>
</evidence>
<dbReference type="EMBL" id="ML735243">
    <property type="protein sequence ID" value="KAE8391732.1"/>
    <property type="molecule type" value="Genomic_DNA"/>
</dbReference>
<keyword evidence="1" id="KW-0472">Membrane</keyword>
<dbReference type="InterPro" id="IPR036259">
    <property type="entry name" value="MFS_trans_sf"/>
</dbReference>
<evidence type="ECO:0000313" key="2">
    <source>
        <dbReference type="EMBL" id="KAE8391732.1"/>
    </source>
</evidence>
<dbReference type="SUPFAM" id="SSF103473">
    <property type="entry name" value="MFS general substrate transporter"/>
    <property type="match status" value="1"/>
</dbReference>
<gene>
    <name evidence="2" type="ORF">BDV23DRAFT_182316</name>
</gene>
<reference evidence="2" key="1">
    <citation type="submission" date="2019-04" db="EMBL/GenBank/DDBJ databases">
        <title>Friends and foes A comparative genomics studyof 23 Aspergillus species from section Flavi.</title>
        <authorList>
            <consortium name="DOE Joint Genome Institute"/>
            <person name="Kjaerbolling I."/>
            <person name="Vesth T."/>
            <person name="Frisvad J.C."/>
            <person name="Nybo J.L."/>
            <person name="Theobald S."/>
            <person name="Kildgaard S."/>
            <person name="Isbrandt T."/>
            <person name="Kuo A."/>
            <person name="Sato A."/>
            <person name="Lyhne E.K."/>
            <person name="Kogle M.E."/>
            <person name="Wiebenga A."/>
            <person name="Kun R.S."/>
            <person name="Lubbers R.J."/>
            <person name="Makela M.R."/>
            <person name="Barry K."/>
            <person name="Chovatia M."/>
            <person name="Clum A."/>
            <person name="Daum C."/>
            <person name="Haridas S."/>
            <person name="He G."/>
            <person name="LaButti K."/>
            <person name="Lipzen A."/>
            <person name="Mondo S."/>
            <person name="Riley R."/>
            <person name="Salamov A."/>
            <person name="Simmons B.A."/>
            <person name="Magnuson J.K."/>
            <person name="Henrissat B."/>
            <person name="Mortensen U.H."/>
            <person name="Larsen T.O."/>
            <person name="Devries R.P."/>
            <person name="Grigoriev I.V."/>
            <person name="Machida M."/>
            <person name="Baker S.E."/>
            <person name="Andersen M.R."/>
        </authorList>
    </citation>
    <scope>NUCLEOTIDE SEQUENCE [LARGE SCALE GENOMIC DNA]</scope>
    <source>
        <strain evidence="2">IBT 14317</strain>
    </source>
</reference>
<feature type="transmembrane region" description="Helical" evidence="1">
    <location>
        <begin position="55"/>
        <end position="80"/>
    </location>
</feature>
<keyword evidence="1" id="KW-1133">Transmembrane helix</keyword>
<feature type="transmembrane region" description="Helical" evidence="1">
    <location>
        <begin position="126"/>
        <end position="149"/>
    </location>
</feature>
<dbReference type="OrthoDB" id="3639251at2759"/>
<evidence type="ECO:0000256" key="1">
    <source>
        <dbReference type="SAM" id="Phobius"/>
    </source>
</evidence>
<proteinExistence type="predicted"/>
<keyword evidence="1" id="KW-0812">Transmembrane</keyword>
<organism evidence="2">
    <name type="scientific">Petromyces alliaceus</name>
    <name type="common">Aspergillus alliaceus</name>
    <dbReference type="NCBI Taxonomy" id="209559"/>
    <lineage>
        <taxon>Eukaryota</taxon>
        <taxon>Fungi</taxon>
        <taxon>Dikarya</taxon>
        <taxon>Ascomycota</taxon>
        <taxon>Pezizomycotina</taxon>
        <taxon>Eurotiomycetes</taxon>
        <taxon>Eurotiomycetidae</taxon>
        <taxon>Eurotiales</taxon>
        <taxon>Aspergillaceae</taxon>
        <taxon>Aspergillus</taxon>
        <taxon>Aspergillus subgen. Circumdati</taxon>
    </lineage>
</organism>
<name>A0A5N7CC56_PETAA</name>
<sequence>MDSWMATAIHRCMTIPYLSDKDIRTSLARVERSGKAPPTRLTWATFVRATSKWRWYAFTLGYVLYGPSCGASSYFAIWLLKSEGFSVSARNIIPTGTNLISPFCVVLPMMLWHAQRGFLSDFTGNRFAWVIIPLTYGFTPNANLAVWPASTKLEFAFLTGGVQLMTATLYANVICVYGNEERALVVSSMNGFQYAVVWSEPPPDLAVVDFSTGSNMASDRHFPPTHNPLFQ</sequence>
<protein>
    <recommendedName>
        <fullName evidence="3">Major facilitator superfamily domain-containing protein</fullName>
    </recommendedName>
</protein>